<dbReference type="PANTHER" id="PTHR43730">
    <property type="entry name" value="BETA-MANNOSIDASE"/>
    <property type="match status" value="1"/>
</dbReference>
<comment type="catalytic activity">
    <reaction evidence="1">
        <text>Hydrolysis of terminal, non-reducing beta-D-mannose residues in beta-D-mannosides.</text>
        <dbReference type="EC" id="3.2.1.25"/>
    </reaction>
</comment>
<dbReference type="Gene3D" id="3.20.20.80">
    <property type="entry name" value="Glycosidases"/>
    <property type="match status" value="1"/>
</dbReference>
<evidence type="ECO:0000256" key="3">
    <source>
        <dbReference type="ARBA" id="ARBA00012754"/>
    </source>
</evidence>
<evidence type="ECO:0000256" key="4">
    <source>
        <dbReference type="ARBA" id="ARBA00022801"/>
    </source>
</evidence>
<keyword evidence="5" id="KW-0326">Glycosidase</keyword>
<dbReference type="InterPro" id="IPR008979">
    <property type="entry name" value="Galactose-bd-like_sf"/>
</dbReference>
<evidence type="ECO:0000259" key="7">
    <source>
        <dbReference type="Pfam" id="PF22666"/>
    </source>
</evidence>
<dbReference type="InterPro" id="IPR006102">
    <property type="entry name" value="Ig-like_GH2"/>
</dbReference>
<dbReference type="Gene3D" id="2.60.40.10">
    <property type="entry name" value="Immunoglobulins"/>
    <property type="match status" value="1"/>
</dbReference>
<reference evidence="8 9" key="1">
    <citation type="submission" date="2019-07" db="EMBL/GenBank/DDBJ databases">
        <title>Microlunatus dokdonensis sp. nov. isolated from the rhizospheric soil of the wild plant Elymus tsukushiensis.</title>
        <authorList>
            <person name="Ghim S.-Y."/>
            <person name="Hwang Y.-J."/>
            <person name="Son J.-S."/>
            <person name="Shin J.-H."/>
        </authorList>
    </citation>
    <scope>NUCLEOTIDE SEQUENCE [LARGE SCALE GENOMIC DNA]</scope>
    <source>
        <strain evidence="8 9">KUDC0627</strain>
    </source>
</reference>
<organism evidence="8 9">
    <name type="scientific">Microlunatus elymi</name>
    <dbReference type="NCBI Taxonomy" id="2596828"/>
    <lineage>
        <taxon>Bacteria</taxon>
        <taxon>Bacillati</taxon>
        <taxon>Actinomycetota</taxon>
        <taxon>Actinomycetes</taxon>
        <taxon>Propionibacteriales</taxon>
        <taxon>Propionibacteriaceae</taxon>
        <taxon>Microlunatus</taxon>
    </lineage>
</organism>
<dbReference type="InterPro" id="IPR050887">
    <property type="entry name" value="Beta-mannosidase_GH2"/>
</dbReference>
<feature type="domain" description="Beta-mannosidase-like galactose-binding" evidence="7">
    <location>
        <begin position="35"/>
        <end position="189"/>
    </location>
</feature>
<dbReference type="SUPFAM" id="SSF49303">
    <property type="entry name" value="beta-Galactosidase/glucuronidase domain"/>
    <property type="match status" value="1"/>
</dbReference>
<evidence type="ECO:0000313" key="9">
    <source>
        <dbReference type="Proteomes" id="UP000319263"/>
    </source>
</evidence>
<evidence type="ECO:0000256" key="1">
    <source>
        <dbReference type="ARBA" id="ARBA00000829"/>
    </source>
</evidence>
<dbReference type="OrthoDB" id="9758603at2"/>
<accession>A0A516PXP3</accession>
<name>A0A516PXP3_9ACTN</name>
<sequence>MRTFSLTSDSAADLNWTLSPAGPLPAEWTDRIPATTSATVPGEVHTDLLAAGLIPEPFDGDNESLLQWIGRTDWSYRLTFDWQPGAERRHDLVADGLDTFATIVLNGTEVGRTANQHRGYRFDVTSLLREGSNELVINFAAPSVVAEQAEEQLGARPVSYTHPYNAVRKMASSFGWDWGPDLAGAGIWKPIRIESWDTVRLATVRPLAGVGEGSTGLLTAEVDLDWLTGSGNPVTVAVEIAGQTVERSVEPGTPHVTIEAEIADAQLWWPRGYGDQPLYPTTVRLRAGDHDLDRWDGRVGFRNITLSTKPDRQGTEFVLSVNDQPIYIKGYNWIPDDAFLTRLNSDSYRTSIMEAYDSGANLLRIWGGGIYESSYFYTVCDELGILVWQDFLFACAAYSEDEPLWSEVEAEAREAITRLSSHASLAVWNGNNENIWGYADWGWRPHLAGRSWGNGYYRDLLPQLVAELDPRTPYSPGSPFSYDDYLHPNDARHGSMHIWDVWNSVDYTTYRSHRPRYVSEFGFQGPPAWSTLTSVVHDQPLDPYGRQMLVHQKAGDGNLKLERGLGDHLPKWRTEPEIAIDDWHWLTQLNQARALRFGIEHFRSLAPLNTGTCVWQLNDNWPVISWAAVDYAGIRKPLWYALKAAYADRLLTVQPRDDDHGKSPTLIAHNDTAESWSATLVISRRSTTVDSTALAEQRIELNVGPRSSATIALADELITPSDPAAEYVQVRSESGDAPAYWYFVEDPQLQLTAPAIAYTASVERVDGGFRVTVAAQALVKDLALFPDRLDPAARVDSCLITLQAGESHTFTVTGAEGVDPQQLITAPVLRSVNDVITATVSA</sequence>
<evidence type="ECO:0000256" key="2">
    <source>
        <dbReference type="ARBA" id="ARBA00007401"/>
    </source>
</evidence>
<dbReference type="Proteomes" id="UP000319263">
    <property type="component" value="Chromosome"/>
</dbReference>
<protein>
    <recommendedName>
        <fullName evidence="3">beta-mannosidase</fullName>
        <ecNumber evidence="3">3.2.1.25</ecNumber>
    </recommendedName>
</protein>
<dbReference type="InterPro" id="IPR036156">
    <property type="entry name" value="Beta-gal/glucu_dom_sf"/>
</dbReference>
<dbReference type="EC" id="3.2.1.25" evidence="3"/>
<dbReference type="FunFam" id="3.20.20.80:FF:000050">
    <property type="entry name" value="Beta-mannosidase B"/>
    <property type="match status" value="1"/>
</dbReference>
<dbReference type="PANTHER" id="PTHR43730:SF1">
    <property type="entry name" value="BETA-MANNOSIDASE"/>
    <property type="match status" value="1"/>
</dbReference>
<dbReference type="InterPro" id="IPR054593">
    <property type="entry name" value="Beta-mannosidase-like_N2"/>
</dbReference>
<evidence type="ECO:0000256" key="5">
    <source>
        <dbReference type="ARBA" id="ARBA00023295"/>
    </source>
</evidence>
<dbReference type="InterPro" id="IPR013783">
    <property type="entry name" value="Ig-like_fold"/>
</dbReference>
<dbReference type="RefSeq" id="WP_143985699.1">
    <property type="nucleotide sequence ID" value="NZ_CP041692.1"/>
</dbReference>
<dbReference type="AlphaFoldDB" id="A0A516PXP3"/>
<evidence type="ECO:0000259" key="6">
    <source>
        <dbReference type="Pfam" id="PF00703"/>
    </source>
</evidence>
<proteinExistence type="inferred from homology"/>
<dbReference type="Pfam" id="PF22666">
    <property type="entry name" value="Glyco_hydro_2_N2"/>
    <property type="match status" value="1"/>
</dbReference>
<evidence type="ECO:0000313" key="8">
    <source>
        <dbReference type="EMBL" id="QDP95731.1"/>
    </source>
</evidence>
<dbReference type="GO" id="GO:0004567">
    <property type="term" value="F:beta-mannosidase activity"/>
    <property type="evidence" value="ECO:0007669"/>
    <property type="project" value="UniProtKB-EC"/>
</dbReference>
<dbReference type="KEGG" id="mik:FOE78_07280"/>
<comment type="similarity">
    <text evidence="2">Belongs to the glycosyl hydrolase 2 family.</text>
</comment>
<dbReference type="SUPFAM" id="SSF51445">
    <property type="entry name" value="(Trans)glycosidases"/>
    <property type="match status" value="1"/>
</dbReference>
<dbReference type="GO" id="GO:0006516">
    <property type="term" value="P:glycoprotein catabolic process"/>
    <property type="evidence" value="ECO:0007669"/>
    <property type="project" value="TreeGrafter"/>
</dbReference>
<dbReference type="InterPro" id="IPR017853">
    <property type="entry name" value="GH"/>
</dbReference>
<dbReference type="GO" id="GO:0005975">
    <property type="term" value="P:carbohydrate metabolic process"/>
    <property type="evidence" value="ECO:0007669"/>
    <property type="project" value="InterPro"/>
</dbReference>
<dbReference type="EMBL" id="CP041692">
    <property type="protein sequence ID" value="QDP95731.1"/>
    <property type="molecule type" value="Genomic_DNA"/>
</dbReference>
<dbReference type="SUPFAM" id="SSF49785">
    <property type="entry name" value="Galactose-binding domain-like"/>
    <property type="match status" value="1"/>
</dbReference>
<keyword evidence="4 8" id="KW-0378">Hydrolase</keyword>
<keyword evidence="9" id="KW-1185">Reference proteome</keyword>
<dbReference type="Pfam" id="PF00703">
    <property type="entry name" value="Glyco_hydro_2"/>
    <property type="match status" value="1"/>
</dbReference>
<gene>
    <name evidence="8" type="ORF">FOE78_07280</name>
</gene>
<dbReference type="Gene3D" id="2.60.120.260">
    <property type="entry name" value="Galactose-binding domain-like"/>
    <property type="match status" value="1"/>
</dbReference>
<feature type="domain" description="Glycoside hydrolase family 2 immunoglobulin-like beta-sandwich" evidence="6">
    <location>
        <begin position="228"/>
        <end position="302"/>
    </location>
</feature>